<gene>
    <name evidence="2" type="ORF">DSL72_005936</name>
</gene>
<protein>
    <submittedName>
        <fullName evidence="2">Uncharacterized protein</fullName>
    </submittedName>
</protein>
<evidence type="ECO:0000256" key="1">
    <source>
        <dbReference type="SAM" id="SignalP"/>
    </source>
</evidence>
<keyword evidence="3" id="KW-1185">Reference proteome</keyword>
<reference evidence="2" key="1">
    <citation type="submission" date="2020-10" db="EMBL/GenBank/DDBJ databases">
        <title>Genome Sequence of Monilinia vaccinii-corymbosi Sheds Light on Mummy Berry Disease Infection of Blueberry and Mating Type.</title>
        <authorList>
            <person name="Yow A.G."/>
            <person name="Zhang Y."/>
            <person name="Bansal K."/>
            <person name="Eacker S.M."/>
            <person name="Sullivan S."/>
            <person name="Liachko I."/>
            <person name="Cubeta M.A."/>
            <person name="Rollins J.A."/>
            <person name="Ashrafi H."/>
        </authorList>
    </citation>
    <scope>NUCLEOTIDE SEQUENCE</scope>
    <source>
        <strain evidence="2">RL-1</strain>
    </source>
</reference>
<dbReference type="EMBL" id="CP063408">
    <property type="protein sequence ID" value="QSZ34345.1"/>
    <property type="molecule type" value="Genomic_DNA"/>
</dbReference>
<feature type="chain" id="PRO_5032586102" evidence="1">
    <location>
        <begin position="20"/>
        <end position="154"/>
    </location>
</feature>
<sequence length="154" mass="15522">MRPRTFLAVVAAPIALAAPAPIPDSLPKPRTLAHGALAIGNLSSIIPAVFTDPAGIMHSAGAVAQAIAAGTISGTDVGVMIKKLFSAARPTAVPASISQAREWAAGVWGVSDPATSPKPPENIIANALNLIHSGFTNRDVQSVVSGTVSVAIPH</sequence>
<keyword evidence="1" id="KW-0732">Signal</keyword>
<proteinExistence type="predicted"/>
<evidence type="ECO:0000313" key="3">
    <source>
        <dbReference type="Proteomes" id="UP000672032"/>
    </source>
</evidence>
<feature type="signal peptide" evidence="1">
    <location>
        <begin position="1"/>
        <end position="19"/>
    </location>
</feature>
<dbReference type="AlphaFoldDB" id="A0A8A3PH30"/>
<organism evidence="2 3">
    <name type="scientific">Monilinia vaccinii-corymbosi</name>
    <dbReference type="NCBI Taxonomy" id="61207"/>
    <lineage>
        <taxon>Eukaryota</taxon>
        <taxon>Fungi</taxon>
        <taxon>Dikarya</taxon>
        <taxon>Ascomycota</taxon>
        <taxon>Pezizomycotina</taxon>
        <taxon>Leotiomycetes</taxon>
        <taxon>Helotiales</taxon>
        <taxon>Sclerotiniaceae</taxon>
        <taxon>Monilinia</taxon>
    </lineage>
</organism>
<name>A0A8A3PH30_9HELO</name>
<evidence type="ECO:0000313" key="2">
    <source>
        <dbReference type="EMBL" id="QSZ34345.1"/>
    </source>
</evidence>
<accession>A0A8A3PH30</accession>
<dbReference type="Proteomes" id="UP000672032">
    <property type="component" value="Chromosome 4"/>
</dbReference>